<dbReference type="NCBIfam" id="TIGR00756">
    <property type="entry name" value="PPR"/>
    <property type="match status" value="1"/>
</dbReference>
<evidence type="ECO:0000256" key="8">
    <source>
        <dbReference type="ARBA" id="ARBA00022737"/>
    </source>
</evidence>
<dbReference type="PANTHER" id="PTHR24349">
    <property type="entry name" value="SERINE/THREONINE-PROTEIN KINASE"/>
    <property type="match status" value="1"/>
</dbReference>
<keyword evidence="3" id="KW-0723">Serine/threonine-protein kinase</keyword>
<keyword evidence="11" id="KW-0106">Calcium</keyword>
<dbReference type="PROSITE" id="PS50222">
    <property type="entry name" value="EF_HAND_2"/>
    <property type="match status" value="1"/>
</dbReference>
<keyword evidence="4" id="KW-0150">Chloroplast</keyword>
<evidence type="ECO:0000256" key="3">
    <source>
        <dbReference type="ARBA" id="ARBA00022527"/>
    </source>
</evidence>
<dbReference type="Gene3D" id="3.40.50.300">
    <property type="entry name" value="P-loop containing nucleotide triphosphate hydrolases"/>
    <property type="match status" value="1"/>
</dbReference>
<evidence type="ECO:0000256" key="10">
    <source>
        <dbReference type="ARBA" id="ARBA00022777"/>
    </source>
</evidence>
<evidence type="ECO:0000256" key="6">
    <source>
        <dbReference type="ARBA" id="ARBA00022679"/>
    </source>
</evidence>
<dbReference type="InterPro" id="IPR050205">
    <property type="entry name" value="CDPK_Ser/Thr_kinases"/>
</dbReference>
<dbReference type="GO" id="GO:0031969">
    <property type="term" value="C:chloroplast membrane"/>
    <property type="evidence" value="ECO:0007669"/>
    <property type="project" value="UniProtKB-SubCell"/>
</dbReference>
<evidence type="ECO:0000256" key="1">
    <source>
        <dbReference type="ARBA" id="ARBA00004508"/>
    </source>
</evidence>
<evidence type="ECO:0000256" key="4">
    <source>
        <dbReference type="ARBA" id="ARBA00022528"/>
    </source>
</evidence>
<evidence type="ECO:0000256" key="9">
    <source>
        <dbReference type="ARBA" id="ARBA00022741"/>
    </source>
</evidence>
<evidence type="ECO:0000256" key="12">
    <source>
        <dbReference type="ARBA" id="ARBA00022840"/>
    </source>
</evidence>
<evidence type="ECO:0000256" key="5">
    <source>
        <dbReference type="ARBA" id="ARBA00022640"/>
    </source>
</evidence>
<dbReference type="InterPro" id="IPR002885">
    <property type="entry name" value="PPR_rpt"/>
</dbReference>
<feature type="repeat" description="PPR" evidence="16">
    <location>
        <begin position="750"/>
        <end position="784"/>
    </location>
</feature>
<keyword evidence="15" id="KW-0472">Membrane</keyword>
<keyword evidence="13" id="KW-0809">Transit peptide</keyword>
<dbReference type="InterPro" id="IPR011990">
    <property type="entry name" value="TPR-like_helical_dom_sf"/>
</dbReference>
<feature type="domain" description="ABC transporter" evidence="19">
    <location>
        <begin position="245"/>
        <end position="471"/>
    </location>
</feature>
<organism evidence="20">
    <name type="scientific">Phyllostachys edulis</name>
    <name type="common">Tortoise shell bamboo</name>
    <name type="synonym">Bambusa edulis</name>
    <dbReference type="NCBI Taxonomy" id="38705"/>
    <lineage>
        <taxon>Eukaryota</taxon>
        <taxon>Viridiplantae</taxon>
        <taxon>Streptophyta</taxon>
        <taxon>Embryophyta</taxon>
        <taxon>Tracheophyta</taxon>
        <taxon>Spermatophyta</taxon>
        <taxon>Magnoliopsida</taxon>
        <taxon>Liliopsida</taxon>
        <taxon>Poales</taxon>
        <taxon>Poaceae</taxon>
        <taxon>BOP clade</taxon>
        <taxon>Bambusoideae</taxon>
        <taxon>Arundinarodae</taxon>
        <taxon>Arundinarieae</taxon>
        <taxon>Arundinariinae</taxon>
        <taxon>Phyllostachys</taxon>
    </lineage>
</organism>
<dbReference type="PROSITE" id="PS50893">
    <property type="entry name" value="ABC_TRANSPORTER_2"/>
    <property type="match status" value="1"/>
</dbReference>
<comment type="similarity">
    <text evidence="2">Belongs to the RETICULATA family.</text>
</comment>
<evidence type="ECO:0000259" key="17">
    <source>
        <dbReference type="PROSITE" id="PS50011"/>
    </source>
</evidence>
<proteinExistence type="inferred from homology"/>
<keyword evidence="6" id="KW-0808">Transferase</keyword>
<dbReference type="InterPro" id="IPR011992">
    <property type="entry name" value="EF-hand-dom_pair"/>
</dbReference>
<feature type="domain" description="EF-hand" evidence="18">
    <location>
        <begin position="642"/>
        <end position="665"/>
    </location>
</feature>
<sequence length="800" mass="88353">MKPVRLEVKTETKPAEPVVSDPLLRAEVHQSVTLSAQASSSRSLATGELDALMPTGCSMNCPDDNTDSRTSAFMPDVAPGPPSTAALLDVIITSTEPIVAALLVRDDARVLTSTSSGATFHSIDLGDKHVSKLCCCQLGARKLFDEILIRLWPPPMKWDEWQPWPPPSRVVIKCSGGELGPMSRLSCKDYRGVVKWMPPWSPTVSGRMLILEKGFCPATNSTEVMCSILPFAHVRIVIEEYQMCGGYRDTIGALTGSSYSLLQRLGAILRNGAKLFAVGTSASLIGTGVTNALIKARKVVDKELDDEIEDIPIVSTSVAYGIYRAISNNLRYQVLAGVIEQRMLESLLHNQKLLLEHFACMVGNEMLRGVSGGQRKRVTTGEMLVGPARALFMDEISTGLDSSTTYQIVNSLRQTIHILGGTTVISLLQPAPETCNLFDDILNDVIWQIVLTLGKYGVIGNCLCRFGKLDEAVACFRNCVVKGVAAHAIIYASLIYGCDQTVYTYTILIDNSEVLQKCYGPEADVWSAGAILYIVLCGVPPFWEETEAGIFRQNLRGKLDFESEPWPIISDSTKDLVRNMLNRDPGRRLSVHELLCHPWIVDDAVAPDKPIDSAVLSRLKQLTEHEIQALMEAADIYNSGTIDYDGSGFITIDELAEACREFGHEFELMGKNNVQPNHVTSSTMLKVMKKSKTKTSAKEAWKFFQQMNRKGVKWILDVSASLIMIFCEEGPKKEALIIQSEMEKRGIASNRSIYNTLMNAYCNSNQIEEAEGFFVEMKVKGLKPTTVTYNILMDAYSRRL</sequence>
<dbReference type="PROSITE" id="PS50011">
    <property type="entry name" value="PROTEIN_KINASE_DOM"/>
    <property type="match status" value="1"/>
</dbReference>
<evidence type="ECO:0000256" key="16">
    <source>
        <dbReference type="PROSITE-ProRule" id="PRU00708"/>
    </source>
</evidence>
<dbReference type="GO" id="GO:0004674">
    <property type="term" value="F:protein serine/threonine kinase activity"/>
    <property type="evidence" value="ECO:0007669"/>
    <property type="project" value="UniProtKB-KW"/>
</dbReference>
<evidence type="ECO:0000256" key="2">
    <source>
        <dbReference type="ARBA" id="ARBA00010793"/>
    </source>
</evidence>
<dbReference type="SUPFAM" id="SSF52540">
    <property type="entry name" value="P-loop containing nucleoside triphosphate hydrolases"/>
    <property type="match status" value="1"/>
</dbReference>
<dbReference type="PROSITE" id="PS00018">
    <property type="entry name" value="EF_HAND_1"/>
    <property type="match status" value="1"/>
</dbReference>
<keyword evidence="7" id="KW-0812">Transmembrane</keyword>
<dbReference type="InterPro" id="IPR027417">
    <property type="entry name" value="P-loop_NTPase"/>
</dbReference>
<gene>
    <name evidence="20" type="primary">PH01B001G05.24</name>
</gene>
<evidence type="ECO:0000313" key="20">
    <source>
        <dbReference type="EMBL" id="CCI55301.1"/>
    </source>
</evidence>
<comment type="subcellular location">
    <subcellularLocation>
        <location evidence="1">Plastid</location>
        <location evidence="1">Chloroplast membrane</location>
        <topology evidence="1">Multi-pass membrane protein</topology>
    </subcellularLocation>
</comment>
<evidence type="ECO:0000256" key="15">
    <source>
        <dbReference type="ARBA" id="ARBA00023136"/>
    </source>
</evidence>
<evidence type="ECO:0000256" key="11">
    <source>
        <dbReference type="ARBA" id="ARBA00022837"/>
    </source>
</evidence>
<protein>
    <submittedName>
        <fullName evidence="20">PH01B001G05.24 protein</fullName>
    </submittedName>
</protein>
<dbReference type="EMBL" id="FO203436">
    <property type="protein sequence ID" value="CCI55301.1"/>
    <property type="molecule type" value="Genomic_DNA"/>
</dbReference>
<keyword evidence="9" id="KW-0547">Nucleotide-binding</keyword>
<dbReference type="GO" id="GO:0016887">
    <property type="term" value="F:ATP hydrolysis activity"/>
    <property type="evidence" value="ECO:0007669"/>
    <property type="project" value="InterPro"/>
</dbReference>
<keyword evidence="10" id="KW-0418">Kinase</keyword>
<dbReference type="InterPro" id="IPR000719">
    <property type="entry name" value="Prot_kinase_dom"/>
</dbReference>
<evidence type="ECO:0000259" key="19">
    <source>
        <dbReference type="PROSITE" id="PS50893"/>
    </source>
</evidence>
<feature type="domain" description="Protein kinase" evidence="17">
    <location>
        <begin position="279"/>
        <end position="600"/>
    </location>
</feature>
<dbReference type="InterPro" id="IPR002048">
    <property type="entry name" value="EF_hand_dom"/>
</dbReference>
<dbReference type="Pfam" id="PF01535">
    <property type="entry name" value="PPR"/>
    <property type="match status" value="2"/>
</dbReference>
<keyword evidence="8" id="KW-0677">Repeat</keyword>
<evidence type="ECO:0000256" key="7">
    <source>
        <dbReference type="ARBA" id="ARBA00022692"/>
    </source>
</evidence>
<dbReference type="Gene3D" id="1.25.40.10">
    <property type="entry name" value="Tetratricopeptide repeat domain"/>
    <property type="match status" value="1"/>
</dbReference>
<keyword evidence="5" id="KW-0934">Plastid</keyword>
<dbReference type="SUPFAM" id="SSF56112">
    <property type="entry name" value="Protein kinase-like (PK-like)"/>
    <property type="match status" value="1"/>
</dbReference>
<dbReference type="Gene3D" id="1.10.510.10">
    <property type="entry name" value="Transferase(Phosphotransferase) domain 1"/>
    <property type="match status" value="1"/>
</dbReference>
<name>L0P1K4_PHYED</name>
<dbReference type="GO" id="GO:0005524">
    <property type="term" value="F:ATP binding"/>
    <property type="evidence" value="ECO:0007669"/>
    <property type="project" value="UniProtKB-KW"/>
</dbReference>
<dbReference type="InterPro" id="IPR003439">
    <property type="entry name" value="ABC_transporter-like_ATP-bd"/>
</dbReference>
<dbReference type="Pfam" id="PF11891">
    <property type="entry name" value="RETICULATA-like"/>
    <property type="match status" value="1"/>
</dbReference>
<dbReference type="Pfam" id="PF00069">
    <property type="entry name" value="Pkinase"/>
    <property type="match status" value="1"/>
</dbReference>
<accession>L0P1K4</accession>
<evidence type="ECO:0000256" key="13">
    <source>
        <dbReference type="ARBA" id="ARBA00022946"/>
    </source>
</evidence>
<reference evidence="20" key="1">
    <citation type="submission" date="2012-05" db="EMBL/GenBank/DDBJ databases">
        <authorList>
            <person name="Han B."/>
            <person name="Lu Y."/>
            <person name="Feng Q."/>
            <person name="Zhao Q."/>
            <person name="Lu T.T."/>
            <person name="Li Y."/>
            <person name="Liu K.Y."/>
            <person name="Huang X.H."/>
            <person name="Fan D.L."/>
            <person name="Weng Q.J."/>
            <person name="Zhang L."/>
            <person name="Lu Y.Q."/>
            <person name="Guo Y.L."/>
            <person name="Li W.J."/>
            <person name="Zhou C.C."/>
            <person name="Lu H.Y."/>
            <person name="Huang T."/>
            <person name="Zhu C.R."/>
            <person name="Zhao Y."/>
            <person name="Hu T."/>
            <person name="Yao N."/>
        </authorList>
    </citation>
    <scope>NUCLEOTIDE SEQUENCE</scope>
</reference>
<dbReference type="InterPro" id="IPR021825">
    <property type="entry name" value="RETICULATA-related"/>
</dbReference>
<dbReference type="InterPro" id="IPR011009">
    <property type="entry name" value="Kinase-like_dom_sf"/>
</dbReference>
<dbReference type="InterPro" id="IPR018247">
    <property type="entry name" value="EF_Hand_1_Ca_BS"/>
</dbReference>
<evidence type="ECO:0000256" key="14">
    <source>
        <dbReference type="ARBA" id="ARBA00022989"/>
    </source>
</evidence>
<dbReference type="SUPFAM" id="SSF47473">
    <property type="entry name" value="EF-hand"/>
    <property type="match status" value="1"/>
</dbReference>
<dbReference type="SMART" id="SM00220">
    <property type="entry name" value="S_TKc"/>
    <property type="match status" value="1"/>
</dbReference>
<dbReference type="AlphaFoldDB" id="L0P1K4"/>
<dbReference type="GO" id="GO:0005509">
    <property type="term" value="F:calcium ion binding"/>
    <property type="evidence" value="ECO:0007669"/>
    <property type="project" value="InterPro"/>
</dbReference>
<keyword evidence="14" id="KW-1133">Transmembrane helix</keyword>
<keyword evidence="12" id="KW-0067">ATP-binding</keyword>
<dbReference type="PROSITE" id="PS51375">
    <property type="entry name" value="PPR"/>
    <property type="match status" value="1"/>
</dbReference>
<evidence type="ECO:0000259" key="18">
    <source>
        <dbReference type="PROSITE" id="PS50222"/>
    </source>
</evidence>
<dbReference type="Pfam" id="PF13041">
    <property type="entry name" value="PPR_2"/>
    <property type="match status" value="1"/>
</dbReference>